<dbReference type="Proteomes" id="UP000077342">
    <property type="component" value="Unassembled WGS sequence"/>
</dbReference>
<evidence type="ECO:0000313" key="3">
    <source>
        <dbReference type="Proteomes" id="UP000077342"/>
    </source>
</evidence>
<accession>A0A164BIU6</accession>
<protein>
    <recommendedName>
        <fullName evidence="4">PE-PGRS family protein</fullName>
    </recommendedName>
</protein>
<reference evidence="3" key="1">
    <citation type="submission" date="2016-04" db="EMBL/GenBank/DDBJ databases">
        <authorList>
            <person name="Strapagiel D."/>
            <person name="Borowka P."/>
            <person name="Marciniak B."/>
            <person name="Bakula Z."/>
            <person name="Van Ingen J."/>
            <person name="Safianowska A."/>
            <person name="Dziadek J."/>
            <person name="Jagielski T."/>
        </authorList>
    </citation>
    <scope>NUCLEOTIDE SEQUENCE [LARGE SCALE GENOMIC DNA]</scope>
    <source>
        <strain evidence="3">1010001458</strain>
    </source>
</reference>
<dbReference type="EMBL" id="LWCI01000098">
    <property type="protein sequence ID" value="KZS63535.1"/>
    <property type="molecule type" value="Genomic_DNA"/>
</dbReference>
<feature type="compositionally biased region" description="Polar residues" evidence="1">
    <location>
        <begin position="165"/>
        <end position="178"/>
    </location>
</feature>
<feature type="compositionally biased region" description="Polar residues" evidence="1">
    <location>
        <begin position="186"/>
        <end position="207"/>
    </location>
</feature>
<feature type="region of interest" description="Disordered" evidence="1">
    <location>
        <begin position="304"/>
        <end position="324"/>
    </location>
</feature>
<name>A0A164BIU6_9MYCO</name>
<keyword evidence="3" id="KW-1185">Reference proteome</keyword>
<evidence type="ECO:0008006" key="4">
    <source>
        <dbReference type="Google" id="ProtNLM"/>
    </source>
</evidence>
<sequence>MAAGTTVDAATGIAGSGGTAATAATADSPAASAASTKAGAGVAGAAGAAGAAGCPGTARSTCTPATTTISTRGGAVGAAGAAAAPSLPGDRAIGAGPTSGMGAGVGAVSRGRGWCGEAGIDSVCAECPGSTAPAGSADTEQPGITAGSAAATEAPRHGRGPAGPTGTTIAVSPASGTSGAAGCPGPTSTPSASIADQPRGPTSTTGNARDRAGTTIAAVAVQQAPWLTGLTRCARCPITNERTPHQRARRGVDRIEHQLLHIDRFSTAIPMCCGDQRLHNLLFKGCRLGAERLISLPVAGEQRRHGHRHLVGGSSYHRRGRPRHGRIRSINRRSHPGQRRRRLYHPYGLGHHKRHCMSPFDGHHAAIRRPEYDST</sequence>
<organism evidence="2 3">
    <name type="scientific">Mycobacterium ostraviense</name>
    <dbReference type="NCBI Taxonomy" id="2738409"/>
    <lineage>
        <taxon>Bacteria</taxon>
        <taxon>Bacillati</taxon>
        <taxon>Actinomycetota</taxon>
        <taxon>Actinomycetes</taxon>
        <taxon>Mycobacteriales</taxon>
        <taxon>Mycobacteriaceae</taxon>
        <taxon>Mycobacterium</taxon>
    </lineage>
</organism>
<feature type="region of interest" description="Disordered" evidence="1">
    <location>
        <begin position="130"/>
        <end position="209"/>
    </location>
</feature>
<dbReference type="AlphaFoldDB" id="A0A164BIU6"/>
<proteinExistence type="predicted"/>
<gene>
    <name evidence="2" type="ORF">A4G28_10130</name>
</gene>
<comment type="caution">
    <text evidence="2">The sequence shown here is derived from an EMBL/GenBank/DDBJ whole genome shotgun (WGS) entry which is preliminary data.</text>
</comment>
<evidence type="ECO:0000313" key="2">
    <source>
        <dbReference type="EMBL" id="KZS63535.1"/>
    </source>
</evidence>
<evidence type="ECO:0000256" key="1">
    <source>
        <dbReference type="SAM" id="MobiDB-lite"/>
    </source>
</evidence>